<organism evidence="3 4">
    <name type="scientific">Desulfoluna butyratoxydans</name>
    <dbReference type="NCBI Taxonomy" id="231438"/>
    <lineage>
        <taxon>Bacteria</taxon>
        <taxon>Pseudomonadati</taxon>
        <taxon>Thermodesulfobacteriota</taxon>
        <taxon>Desulfobacteria</taxon>
        <taxon>Desulfobacterales</taxon>
        <taxon>Desulfolunaceae</taxon>
        <taxon>Desulfoluna</taxon>
    </lineage>
</organism>
<dbReference type="PANTHER" id="PTHR35134:SF2">
    <property type="entry name" value="NUCLEOTIDASE YQFW-RELATED"/>
    <property type="match status" value="1"/>
</dbReference>
<feature type="active site" description="Nucleophile" evidence="2">
    <location>
        <position position="8"/>
    </location>
</feature>
<name>A0A4U8YSN1_9BACT</name>
<dbReference type="PANTHER" id="PTHR35134">
    <property type="entry name" value="NUCLEOTIDASE YQFW-RELATED"/>
    <property type="match status" value="1"/>
</dbReference>
<dbReference type="Gene3D" id="3.40.50.1000">
    <property type="entry name" value="HAD superfamily/HAD-like"/>
    <property type="match status" value="1"/>
</dbReference>
<reference evidence="3 4" key="1">
    <citation type="submission" date="2019-03" db="EMBL/GenBank/DDBJ databases">
        <authorList>
            <person name="Nijsse B."/>
        </authorList>
    </citation>
    <scope>NUCLEOTIDE SEQUENCE [LARGE SCALE GENOMIC DNA]</scope>
    <source>
        <strain evidence="3">Desulfoluna butyratoxydans MSL71</strain>
    </source>
</reference>
<dbReference type="InterPro" id="IPR010708">
    <property type="entry name" value="5'(3')-deoxyribonucleotidase"/>
</dbReference>
<dbReference type="InterPro" id="IPR052419">
    <property type="entry name" value="5_3-deoxyribonucleotidase-like"/>
</dbReference>
<dbReference type="InterPro" id="IPR036412">
    <property type="entry name" value="HAD-like_sf"/>
</dbReference>
<dbReference type="InterPro" id="IPR023214">
    <property type="entry name" value="HAD_sf"/>
</dbReference>
<evidence type="ECO:0000256" key="2">
    <source>
        <dbReference type="PIRSR" id="PIRSR610708-1"/>
    </source>
</evidence>
<dbReference type="Pfam" id="PF06941">
    <property type="entry name" value="NT5C"/>
    <property type="match status" value="1"/>
</dbReference>
<dbReference type="AlphaFoldDB" id="A0A4U8YSN1"/>
<dbReference type="Proteomes" id="UP000507962">
    <property type="component" value="Unassembled WGS sequence"/>
</dbReference>
<dbReference type="RefSeq" id="WP_180139537.1">
    <property type="nucleotide sequence ID" value="NZ_CAADHO010000003.1"/>
</dbReference>
<gene>
    <name evidence="3" type="ORF">MSL71_19480</name>
</gene>
<sequence>MKAPIFVDMDDVIAETTRTYPALVRREFGVEATYEGIADFDLSNSFGLSRNQLAHLFKVVHTPEVLMGFSPVAGARETLAAWQTQGYPIAVVTGRPPETREISLAWLKREKVPFDSFDICDKYGRHHPRQGPFITLDEVKQRPYTLAVEDSLSMAAFLSGPMEIPTFLFDRPWNRRGRVLTACTRCTSWPEIAAGASRLLAP</sequence>
<proteinExistence type="inferred from homology"/>
<evidence type="ECO:0000313" key="4">
    <source>
        <dbReference type="Proteomes" id="UP000507962"/>
    </source>
</evidence>
<evidence type="ECO:0000313" key="3">
    <source>
        <dbReference type="EMBL" id="VFQ44303.1"/>
    </source>
</evidence>
<comment type="similarity">
    <text evidence="1">Belongs to the 5'(3')-deoxyribonucleotidase family.</text>
</comment>
<dbReference type="GO" id="GO:0008253">
    <property type="term" value="F:5'-nucleotidase activity"/>
    <property type="evidence" value="ECO:0007669"/>
    <property type="project" value="InterPro"/>
</dbReference>
<dbReference type="GO" id="GO:0009264">
    <property type="term" value="P:deoxyribonucleotide catabolic process"/>
    <property type="evidence" value="ECO:0007669"/>
    <property type="project" value="InterPro"/>
</dbReference>
<keyword evidence="4" id="KW-1185">Reference proteome</keyword>
<accession>A0A4U8YSN1</accession>
<dbReference type="SUPFAM" id="SSF56784">
    <property type="entry name" value="HAD-like"/>
    <property type="match status" value="1"/>
</dbReference>
<feature type="active site" description="Proton donor" evidence="2">
    <location>
        <position position="10"/>
    </location>
</feature>
<protein>
    <submittedName>
        <fullName evidence="3">5'(3')-deoxyribonucleotidase</fullName>
    </submittedName>
</protein>
<evidence type="ECO:0000256" key="1">
    <source>
        <dbReference type="ARBA" id="ARBA00009589"/>
    </source>
</evidence>
<dbReference type="EMBL" id="CAADHO010000003">
    <property type="protein sequence ID" value="VFQ44303.1"/>
    <property type="molecule type" value="Genomic_DNA"/>
</dbReference>